<dbReference type="OrthoDB" id="27092at2"/>
<dbReference type="SUPFAM" id="SSF55073">
    <property type="entry name" value="Nucleotide cyclase"/>
    <property type="match status" value="1"/>
</dbReference>
<evidence type="ECO:0000313" key="3">
    <source>
        <dbReference type="Proteomes" id="UP000241158"/>
    </source>
</evidence>
<sequence>MAIFMDRHDLKGATAAEIAEAHRKDLEIQDHYGVKFLTYWFDEQRGTTFCLIDAPDESTVQCVHREAHGHVPGEIVEVALSAVEAFLGRIQDPEPPPGRLSEGVDSGHRAIMFTDIVGSTAMTERLGDRRATELVRAHDAIVRRCLKHSGGREIKHTGDGIMASFSSTPEAVACAALIQQEFRRFNNGNVEPIHVRIGLDCGEPVEDSNDLFGSTVQLAARLCSAAPADQILVSENICRECRDPGIFEASAQRNLKGFTAPVAAFVCHWDDDRNG</sequence>
<dbReference type="InterPro" id="IPR042557">
    <property type="entry name" value="SCO4226"/>
</dbReference>
<dbReference type="Proteomes" id="UP000241158">
    <property type="component" value="Unassembled WGS sequence"/>
</dbReference>
<dbReference type="InterPro" id="IPR001054">
    <property type="entry name" value="A/G_cyclase"/>
</dbReference>
<dbReference type="Gene3D" id="3.30.70.3090">
    <property type="entry name" value="ORF SCO4226, nickel-binding ferredoxin-like monomer"/>
    <property type="match status" value="1"/>
</dbReference>
<comment type="caution">
    <text evidence="2">The sequence shown here is derived from an EMBL/GenBank/DDBJ whole genome shotgun (WGS) entry which is preliminary data.</text>
</comment>
<dbReference type="Pfam" id="PF14026">
    <property type="entry name" value="SCO4226-like"/>
    <property type="match status" value="1"/>
</dbReference>
<dbReference type="EMBL" id="PGGN01000004">
    <property type="protein sequence ID" value="PSH55864.1"/>
    <property type="molecule type" value="Genomic_DNA"/>
</dbReference>
<dbReference type="Gene3D" id="3.30.70.1230">
    <property type="entry name" value="Nucleotide cyclase"/>
    <property type="match status" value="1"/>
</dbReference>
<dbReference type="InterPro" id="IPR050697">
    <property type="entry name" value="Adenylyl/Guanylyl_Cyclase_3/4"/>
</dbReference>
<protein>
    <submittedName>
        <fullName evidence="2">DUF4242 domain-containing protein</fullName>
    </submittedName>
</protein>
<dbReference type="SMART" id="SM00044">
    <property type="entry name" value="CYCc"/>
    <property type="match status" value="1"/>
</dbReference>
<keyword evidence="3" id="KW-1185">Reference proteome</keyword>
<dbReference type="PANTHER" id="PTHR43081:SF1">
    <property type="entry name" value="ADENYLATE CYCLASE, TERMINAL-DIFFERENTIATION SPECIFIC"/>
    <property type="match status" value="1"/>
</dbReference>
<evidence type="ECO:0000313" key="2">
    <source>
        <dbReference type="EMBL" id="PSH55864.1"/>
    </source>
</evidence>
<dbReference type="PANTHER" id="PTHR43081">
    <property type="entry name" value="ADENYLATE CYCLASE, TERMINAL-DIFFERENTIATION SPECIFIC-RELATED"/>
    <property type="match status" value="1"/>
</dbReference>
<evidence type="ECO:0000259" key="1">
    <source>
        <dbReference type="PROSITE" id="PS50125"/>
    </source>
</evidence>
<gene>
    <name evidence="2" type="ORF">CU100_19645</name>
</gene>
<name>A0A2P7ANT2_9HYPH</name>
<dbReference type="InterPro" id="IPR029787">
    <property type="entry name" value="Nucleotide_cyclase"/>
</dbReference>
<dbReference type="InterPro" id="IPR025336">
    <property type="entry name" value="SCO4226-like"/>
</dbReference>
<feature type="domain" description="Guanylate cyclase" evidence="1">
    <location>
        <begin position="110"/>
        <end position="223"/>
    </location>
</feature>
<dbReference type="CDD" id="cd07302">
    <property type="entry name" value="CHD"/>
    <property type="match status" value="1"/>
</dbReference>
<accession>A0A2P7ANT2</accession>
<dbReference type="GO" id="GO:0004016">
    <property type="term" value="F:adenylate cyclase activity"/>
    <property type="evidence" value="ECO:0007669"/>
    <property type="project" value="UniProtKB-ARBA"/>
</dbReference>
<organism evidence="2 3">
    <name type="scientific">Phyllobacterium endophyticum</name>
    <dbReference type="NCBI Taxonomy" id="1149773"/>
    <lineage>
        <taxon>Bacteria</taxon>
        <taxon>Pseudomonadati</taxon>
        <taxon>Pseudomonadota</taxon>
        <taxon>Alphaproteobacteria</taxon>
        <taxon>Hyphomicrobiales</taxon>
        <taxon>Phyllobacteriaceae</taxon>
        <taxon>Phyllobacterium</taxon>
    </lineage>
</organism>
<dbReference type="AlphaFoldDB" id="A0A2P7ANT2"/>
<proteinExistence type="predicted"/>
<dbReference type="GO" id="GO:0009190">
    <property type="term" value="P:cyclic nucleotide biosynthetic process"/>
    <property type="evidence" value="ECO:0007669"/>
    <property type="project" value="InterPro"/>
</dbReference>
<dbReference type="PROSITE" id="PS50125">
    <property type="entry name" value="GUANYLATE_CYCLASE_2"/>
    <property type="match status" value="1"/>
</dbReference>
<dbReference type="Pfam" id="PF00211">
    <property type="entry name" value="Guanylate_cyc"/>
    <property type="match status" value="1"/>
</dbReference>
<reference evidence="3" key="1">
    <citation type="submission" date="2017-11" db="EMBL/GenBank/DDBJ databases">
        <authorList>
            <person name="Kuznetsova I."/>
            <person name="Sazanova A."/>
            <person name="Chirak E."/>
            <person name="Safronova V."/>
            <person name="Willems A."/>
        </authorList>
    </citation>
    <scope>NUCLEOTIDE SEQUENCE [LARGE SCALE GENOMIC DNA]</scope>
    <source>
        <strain evidence="3">PEPV15</strain>
    </source>
</reference>
<dbReference type="RefSeq" id="WP_106718278.1">
    <property type="nucleotide sequence ID" value="NZ_JACHXT010000001.1"/>
</dbReference>
<dbReference type="GO" id="GO:0035556">
    <property type="term" value="P:intracellular signal transduction"/>
    <property type="evidence" value="ECO:0007669"/>
    <property type="project" value="InterPro"/>
</dbReference>